<dbReference type="PANTHER" id="PTHR42939:SF1">
    <property type="entry name" value="ABC TRANSPORTER ATP-BINDING PROTEIN ALBC-RELATED"/>
    <property type="match status" value="1"/>
</dbReference>
<dbReference type="InterPro" id="IPR003593">
    <property type="entry name" value="AAA+_ATPase"/>
</dbReference>
<dbReference type="InterPro" id="IPR027417">
    <property type="entry name" value="P-loop_NTPase"/>
</dbReference>
<dbReference type="EMBL" id="LDRK01000031">
    <property type="protein sequence ID" value="KTR86031.1"/>
    <property type="molecule type" value="Genomic_DNA"/>
</dbReference>
<dbReference type="Gene3D" id="3.40.50.300">
    <property type="entry name" value="P-loop containing nucleotide triphosphate hydrolases"/>
    <property type="match status" value="1"/>
</dbReference>
<evidence type="ECO:0000256" key="1">
    <source>
        <dbReference type="ARBA" id="ARBA00022448"/>
    </source>
</evidence>
<dbReference type="CDD" id="cd03230">
    <property type="entry name" value="ABC_DR_subfamily_A"/>
    <property type="match status" value="1"/>
</dbReference>
<evidence type="ECO:0000259" key="4">
    <source>
        <dbReference type="PROSITE" id="PS50893"/>
    </source>
</evidence>
<dbReference type="OrthoDB" id="9804819at2"/>
<dbReference type="Pfam" id="PF00005">
    <property type="entry name" value="ABC_tran"/>
    <property type="match status" value="1"/>
</dbReference>
<keyword evidence="6" id="KW-1185">Reference proteome</keyword>
<evidence type="ECO:0000313" key="5">
    <source>
        <dbReference type="EMBL" id="KTR86031.1"/>
    </source>
</evidence>
<keyword evidence="3" id="KW-0067">ATP-binding</keyword>
<dbReference type="PANTHER" id="PTHR42939">
    <property type="entry name" value="ABC TRANSPORTER ATP-BINDING PROTEIN ALBC-RELATED"/>
    <property type="match status" value="1"/>
</dbReference>
<evidence type="ECO:0000256" key="2">
    <source>
        <dbReference type="ARBA" id="ARBA00022741"/>
    </source>
</evidence>
<dbReference type="InterPro" id="IPR051782">
    <property type="entry name" value="ABC_Transporter_VariousFunc"/>
</dbReference>
<keyword evidence="1" id="KW-0813">Transport</keyword>
<protein>
    <submittedName>
        <fullName evidence="5">Multidrug ABC transporter ATPase</fullName>
    </submittedName>
</protein>
<dbReference type="Proteomes" id="UP000070810">
    <property type="component" value="Unassembled WGS sequence"/>
</dbReference>
<dbReference type="SMART" id="SM00382">
    <property type="entry name" value="AAA"/>
    <property type="match status" value="1"/>
</dbReference>
<sequence length="304" mass="33139">MTPIAIETRGLTRRYRGATALDDVSVQVHANTITGLLGRNGAGKTTFMSLVTAQDRPSSGAVAVDGHDPFERAETIEQMCFVRDNQRYPDDYTLKLATRAARFSFPHWNQEVADRLIDAFRIPSKPIVKKFSRGQLSALGIVLGLASRSPITFFDEPYLGLDATSRAIFYDELLRDYAEHPRTIVLSTHLIDEMDRLLERVIVIDQGRVVRHDDVDAMRGSAFQVAGKAAEVDDFLTGLPVLSRRRIGGLATAVVDTPLTAERRAAAGGLELAPVSLQDLVAAYGLGDTAADDDAASQLERSAA</sequence>
<gene>
    <name evidence="5" type="ORF">NS354_06705</name>
</gene>
<feature type="domain" description="ABC transporter" evidence="4">
    <location>
        <begin position="6"/>
        <end position="231"/>
    </location>
</feature>
<accession>A0A147ENP0</accession>
<dbReference type="GO" id="GO:0005524">
    <property type="term" value="F:ATP binding"/>
    <property type="evidence" value="ECO:0007669"/>
    <property type="project" value="UniProtKB-KW"/>
</dbReference>
<dbReference type="PATRIC" id="fig|1079994.3.peg.1458"/>
<organism evidence="5 6">
    <name type="scientific">Leucobacter chromiiresistens</name>
    <dbReference type="NCBI Taxonomy" id="1079994"/>
    <lineage>
        <taxon>Bacteria</taxon>
        <taxon>Bacillati</taxon>
        <taxon>Actinomycetota</taxon>
        <taxon>Actinomycetes</taxon>
        <taxon>Micrococcales</taxon>
        <taxon>Microbacteriaceae</taxon>
        <taxon>Leucobacter</taxon>
    </lineage>
</organism>
<dbReference type="PROSITE" id="PS50893">
    <property type="entry name" value="ABC_TRANSPORTER_2"/>
    <property type="match status" value="1"/>
</dbReference>
<evidence type="ECO:0000256" key="3">
    <source>
        <dbReference type="ARBA" id="ARBA00022840"/>
    </source>
</evidence>
<evidence type="ECO:0000313" key="6">
    <source>
        <dbReference type="Proteomes" id="UP000070810"/>
    </source>
</evidence>
<dbReference type="SUPFAM" id="SSF52540">
    <property type="entry name" value="P-loop containing nucleoside triphosphate hydrolases"/>
    <property type="match status" value="1"/>
</dbReference>
<keyword evidence="2" id="KW-0547">Nucleotide-binding</keyword>
<comment type="caution">
    <text evidence="5">The sequence shown here is derived from an EMBL/GenBank/DDBJ whole genome shotgun (WGS) entry which is preliminary data.</text>
</comment>
<dbReference type="InterPro" id="IPR003439">
    <property type="entry name" value="ABC_transporter-like_ATP-bd"/>
</dbReference>
<proteinExistence type="predicted"/>
<reference evidence="5 6" key="1">
    <citation type="journal article" date="2016" name="Front. Microbiol.">
        <title>Genomic Resource of Rice Seed Associated Bacteria.</title>
        <authorList>
            <person name="Midha S."/>
            <person name="Bansal K."/>
            <person name="Sharma S."/>
            <person name="Kumar N."/>
            <person name="Patil P.P."/>
            <person name="Chaudhry V."/>
            <person name="Patil P.B."/>
        </authorList>
    </citation>
    <scope>NUCLEOTIDE SEQUENCE [LARGE SCALE GENOMIC DNA]</scope>
    <source>
        <strain evidence="5 6">NS354</strain>
    </source>
</reference>
<dbReference type="RefSeq" id="WP_058593801.1">
    <property type="nucleotide sequence ID" value="NZ_LDRK01000031.1"/>
</dbReference>
<name>A0A147ENP0_9MICO</name>
<dbReference type="GO" id="GO:0016887">
    <property type="term" value="F:ATP hydrolysis activity"/>
    <property type="evidence" value="ECO:0007669"/>
    <property type="project" value="InterPro"/>
</dbReference>
<dbReference type="AlphaFoldDB" id="A0A147ENP0"/>